<dbReference type="EMBL" id="JBIAZU010000002">
    <property type="protein sequence ID" value="MFF5290330.1"/>
    <property type="molecule type" value="Genomic_DNA"/>
</dbReference>
<feature type="compositionally biased region" description="Basic and acidic residues" evidence="2">
    <location>
        <begin position="62"/>
        <end position="75"/>
    </location>
</feature>
<gene>
    <name evidence="3" type="ORF">ACFY35_12855</name>
</gene>
<feature type="region of interest" description="Disordered" evidence="2">
    <location>
        <begin position="1"/>
        <end position="20"/>
    </location>
</feature>
<protein>
    <submittedName>
        <fullName evidence="3">Uncharacterized protein</fullName>
    </submittedName>
</protein>
<dbReference type="Proteomes" id="UP001602245">
    <property type="component" value="Unassembled WGS sequence"/>
</dbReference>
<keyword evidence="4" id="KW-1185">Reference proteome</keyword>
<feature type="region of interest" description="Disordered" evidence="2">
    <location>
        <begin position="61"/>
        <end position="83"/>
    </location>
</feature>
<accession>A0ABW6WAI8</accession>
<name>A0ABW6WAI8_9ACTN</name>
<comment type="caution">
    <text evidence="3">The sequence shown here is derived from an EMBL/GenBank/DDBJ whole genome shotgun (WGS) entry which is preliminary data.</text>
</comment>
<evidence type="ECO:0000256" key="2">
    <source>
        <dbReference type="SAM" id="MobiDB-lite"/>
    </source>
</evidence>
<sequence>MPSQGGTVTATVTSVRDPLPIGRPDPGCRLVGLGFRLQAGGSAAGVDLFSRMRVVAESGDAYEPHPESVEGRDGIESTDLMPGDERRGTVVFQVPATQRLRYFSVGGNALTTDLTAPGPPVSLPPYRPGDWPRLGTTQQALRQAGERLDVTPQRVMDPAPASGGVAAGRRAYSVQLSLRVAGTRPWPLNPEHMVVFLDSEGRQWFPGFVTTTAAPGFENLRTDPGQRQTAWVTAEIPKDARIVAMSLSPYAGIVYAWRL</sequence>
<keyword evidence="1" id="KW-0732">Signal</keyword>
<evidence type="ECO:0000313" key="3">
    <source>
        <dbReference type="EMBL" id="MFF5290330.1"/>
    </source>
</evidence>
<feature type="compositionally biased region" description="Polar residues" evidence="2">
    <location>
        <begin position="1"/>
        <end position="14"/>
    </location>
</feature>
<evidence type="ECO:0000256" key="1">
    <source>
        <dbReference type="ARBA" id="ARBA00022729"/>
    </source>
</evidence>
<reference evidence="3 4" key="1">
    <citation type="submission" date="2024-10" db="EMBL/GenBank/DDBJ databases">
        <title>The Natural Products Discovery Center: Release of the First 8490 Sequenced Strains for Exploring Actinobacteria Biosynthetic Diversity.</title>
        <authorList>
            <person name="Kalkreuter E."/>
            <person name="Kautsar S.A."/>
            <person name="Yang D."/>
            <person name="Bader C.D."/>
            <person name="Teijaro C.N."/>
            <person name="Fluegel L."/>
            <person name="Davis C.M."/>
            <person name="Simpson J.R."/>
            <person name="Lauterbach L."/>
            <person name="Steele A.D."/>
            <person name="Gui C."/>
            <person name="Meng S."/>
            <person name="Li G."/>
            <person name="Viehrig K."/>
            <person name="Ye F."/>
            <person name="Su P."/>
            <person name="Kiefer A.F."/>
            <person name="Nichols A."/>
            <person name="Cepeda A.J."/>
            <person name="Yan W."/>
            <person name="Fan B."/>
            <person name="Jiang Y."/>
            <person name="Adhikari A."/>
            <person name="Zheng C.-J."/>
            <person name="Schuster L."/>
            <person name="Cowan T.M."/>
            <person name="Smanski M.J."/>
            <person name="Chevrette M.G."/>
            <person name="De Carvalho L.P.S."/>
            <person name="Shen B."/>
        </authorList>
    </citation>
    <scope>NUCLEOTIDE SEQUENCE [LARGE SCALE GENOMIC DNA]</scope>
    <source>
        <strain evidence="3 4">NPDC000087</strain>
    </source>
</reference>
<dbReference type="InterPro" id="IPR029050">
    <property type="entry name" value="Immunoprotect_excell_Ig-like"/>
</dbReference>
<dbReference type="RefSeq" id="WP_020510946.1">
    <property type="nucleotide sequence ID" value="NZ_JBIAZU010000002.1"/>
</dbReference>
<evidence type="ECO:0000313" key="4">
    <source>
        <dbReference type="Proteomes" id="UP001602245"/>
    </source>
</evidence>
<dbReference type="Gene3D" id="2.60.40.1240">
    <property type="match status" value="1"/>
</dbReference>
<organism evidence="3 4">
    <name type="scientific">Paractinoplanes globisporus</name>
    <dbReference type="NCBI Taxonomy" id="113565"/>
    <lineage>
        <taxon>Bacteria</taxon>
        <taxon>Bacillati</taxon>
        <taxon>Actinomycetota</taxon>
        <taxon>Actinomycetes</taxon>
        <taxon>Micromonosporales</taxon>
        <taxon>Micromonosporaceae</taxon>
        <taxon>Paractinoplanes</taxon>
    </lineage>
</organism>
<proteinExistence type="predicted"/>